<feature type="region of interest" description="Disordered" evidence="1">
    <location>
        <begin position="750"/>
        <end position="772"/>
    </location>
</feature>
<dbReference type="GeneID" id="30147373"/>
<dbReference type="RefSeq" id="XP_018983875.1">
    <property type="nucleotide sequence ID" value="XM_019129520.1"/>
</dbReference>
<feature type="compositionally biased region" description="Polar residues" evidence="1">
    <location>
        <begin position="657"/>
        <end position="670"/>
    </location>
</feature>
<accession>A0A1E3QNI2</accession>
<evidence type="ECO:0000256" key="1">
    <source>
        <dbReference type="SAM" id="MobiDB-lite"/>
    </source>
</evidence>
<dbReference type="EMBL" id="KV454435">
    <property type="protein sequence ID" value="ODQ78547.1"/>
    <property type="molecule type" value="Genomic_DNA"/>
</dbReference>
<sequence length="840" mass="90909">MFHSTERQVLQNNKTYPKRSKNQWEIPPPAAFRLKQILKKDLSEENNNVREGFANVSTNYRKDLTEALEAHGATQDVICDTTGKIITRMKVINRKVLQLGSAQQRNVMMLDRSLCDLDEELAKTLLNIQSVVVCLHTLEAELGPEDRLGVRGSLHKQQFPKLHRLMMKQHPAAEPNDEEAELDVSFAMDDTMNRELEDEVRMRIERHGSETEILGHGSDAEMRSNEIQTTKGNFADVSQSILDTLKGELGLSEYNESHPEATRDIAEHTTHSKGSLIPPETVVYAETDSITNPETVPLEENANDSTAVELVSVLNIPSLVAPPEDAPAVLEGISDAFLTGLYPTKPHATDKELEKGEEMNVFTPPNILPSSDLETDADACSIRTLNKLDAFTMIFSASPPVSSVASTDLEPGTTTTATSTKNISIAFEGLSKTVDTTLEAETKRSEEPAQSETERKIVTRASEHSVRTKPALQKECTLAVEPPSPYLSPDETTPKLAPIDTDVPMASIDLIPAFDLEGSLNLYRMYQEKQKHDVLTSSVFKNPVAMVNSKAGHSTKGDATFAFNDTISEISQSSDDAPEYGALDHSSDYLLKASPTVVSTPVMASNNQASGSSWLNARLMGSLQPAREGTVIPSRIIVKDLFSRYNAALEIVDHQSTRPTTSHDTPNSADLASDHGGSTGPLFSKNFSVKRKASVASAISTTTIDGGILCSADSSIAESFASISRVLSDFSHGLDTSSLIANLSSLGSAPGVAGRGHDERSSSPGVRDFPAPDTLSVVKHRQKVRQHSNVTTASARSFGSASSRASLAGSDFAESLRLVLGLRASGALPNVANLEKVLKP</sequence>
<name>A0A1E3QNI2_9ASCO</name>
<gene>
    <name evidence="2" type="ORF">BABINDRAFT_162752</name>
</gene>
<protein>
    <submittedName>
        <fullName evidence="2">Uncharacterized protein</fullName>
    </submittedName>
</protein>
<organism evidence="2 3">
    <name type="scientific">Babjeviella inositovora NRRL Y-12698</name>
    <dbReference type="NCBI Taxonomy" id="984486"/>
    <lineage>
        <taxon>Eukaryota</taxon>
        <taxon>Fungi</taxon>
        <taxon>Dikarya</taxon>
        <taxon>Ascomycota</taxon>
        <taxon>Saccharomycotina</taxon>
        <taxon>Pichiomycetes</taxon>
        <taxon>Serinales incertae sedis</taxon>
        <taxon>Babjeviella</taxon>
    </lineage>
</organism>
<dbReference type="AlphaFoldDB" id="A0A1E3QNI2"/>
<reference evidence="3" key="1">
    <citation type="submission" date="2016-05" db="EMBL/GenBank/DDBJ databases">
        <title>Comparative genomics of biotechnologically important yeasts.</title>
        <authorList>
            <consortium name="DOE Joint Genome Institute"/>
            <person name="Riley R."/>
            <person name="Haridas S."/>
            <person name="Wolfe K.H."/>
            <person name="Lopes M.R."/>
            <person name="Hittinger C.T."/>
            <person name="Goker M."/>
            <person name="Salamov A."/>
            <person name="Wisecaver J."/>
            <person name="Long T.M."/>
            <person name="Aerts A.L."/>
            <person name="Barry K."/>
            <person name="Choi C."/>
            <person name="Clum A."/>
            <person name="Coughlan A.Y."/>
            <person name="Deshpande S."/>
            <person name="Douglass A.P."/>
            <person name="Hanson S.J."/>
            <person name="Klenk H.-P."/>
            <person name="Labutti K."/>
            <person name="Lapidus A."/>
            <person name="Lindquist E."/>
            <person name="Lipzen A."/>
            <person name="Meier-Kolthoff J.P."/>
            <person name="Ohm R.A."/>
            <person name="Otillar R.P."/>
            <person name="Pangilinan J."/>
            <person name="Peng Y."/>
            <person name="Rokas A."/>
            <person name="Rosa C.A."/>
            <person name="Scheuner C."/>
            <person name="Sibirny A.A."/>
            <person name="Slot J.C."/>
            <person name="Stielow J.B."/>
            <person name="Sun H."/>
            <person name="Kurtzman C.P."/>
            <person name="Blackwell M."/>
            <person name="Grigoriev I.V."/>
            <person name="Jeffries T.W."/>
        </authorList>
    </citation>
    <scope>NUCLEOTIDE SEQUENCE [LARGE SCALE GENOMIC DNA]</scope>
    <source>
        <strain evidence="3">NRRL Y-12698</strain>
    </source>
</reference>
<evidence type="ECO:0000313" key="2">
    <source>
        <dbReference type="EMBL" id="ODQ78547.1"/>
    </source>
</evidence>
<dbReference type="Proteomes" id="UP000094336">
    <property type="component" value="Unassembled WGS sequence"/>
</dbReference>
<feature type="region of interest" description="Disordered" evidence="1">
    <location>
        <begin position="656"/>
        <end position="676"/>
    </location>
</feature>
<proteinExistence type="predicted"/>
<keyword evidence="3" id="KW-1185">Reference proteome</keyword>
<evidence type="ECO:0000313" key="3">
    <source>
        <dbReference type="Proteomes" id="UP000094336"/>
    </source>
</evidence>
<feature type="region of interest" description="Disordered" evidence="1">
    <location>
        <begin position="1"/>
        <end position="24"/>
    </location>
</feature>